<protein>
    <submittedName>
        <fullName evidence="3">DNA-nicking Smr family endonuclease</fullName>
    </submittedName>
</protein>
<organism evidence="3 4">
    <name type="scientific">Roseateles oligotrophus</name>
    <dbReference type="NCBI Taxonomy" id="1769250"/>
    <lineage>
        <taxon>Bacteria</taxon>
        <taxon>Pseudomonadati</taxon>
        <taxon>Pseudomonadota</taxon>
        <taxon>Betaproteobacteria</taxon>
        <taxon>Burkholderiales</taxon>
        <taxon>Sphaerotilaceae</taxon>
        <taxon>Roseateles</taxon>
    </lineage>
</organism>
<evidence type="ECO:0000256" key="1">
    <source>
        <dbReference type="SAM" id="Coils"/>
    </source>
</evidence>
<evidence type="ECO:0000259" key="2">
    <source>
        <dbReference type="PROSITE" id="PS50828"/>
    </source>
</evidence>
<proteinExistence type="predicted"/>
<name>A0A840LAQ2_9BURK</name>
<accession>A0A840LAQ2</accession>
<keyword evidence="4" id="KW-1185">Reference proteome</keyword>
<reference evidence="3 4" key="1">
    <citation type="submission" date="2020-08" db="EMBL/GenBank/DDBJ databases">
        <title>Functional genomics of gut bacteria from endangered species of beetles.</title>
        <authorList>
            <person name="Carlos-Shanley C."/>
        </authorList>
    </citation>
    <scope>NUCLEOTIDE SEQUENCE [LARGE SCALE GENOMIC DNA]</scope>
    <source>
        <strain evidence="3 4">S00239</strain>
    </source>
</reference>
<keyword evidence="3" id="KW-0255">Endonuclease</keyword>
<gene>
    <name evidence="3" type="ORF">HNP55_002316</name>
</gene>
<dbReference type="InterPro" id="IPR002625">
    <property type="entry name" value="Smr_dom"/>
</dbReference>
<feature type="coiled-coil region" evidence="1">
    <location>
        <begin position="16"/>
        <end position="50"/>
    </location>
</feature>
<dbReference type="Gene3D" id="3.30.1370.110">
    <property type="match status" value="1"/>
</dbReference>
<dbReference type="PANTHER" id="PTHR35562">
    <property type="entry name" value="DNA ENDONUCLEASE SMRA-RELATED"/>
    <property type="match status" value="1"/>
</dbReference>
<dbReference type="Pfam" id="PF01713">
    <property type="entry name" value="Smr"/>
    <property type="match status" value="1"/>
</dbReference>
<dbReference type="Proteomes" id="UP000562027">
    <property type="component" value="Unassembled WGS sequence"/>
</dbReference>
<evidence type="ECO:0000313" key="3">
    <source>
        <dbReference type="EMBL" id="MBB4843793.1"/>
    </source>
</evidence>
<keyword evidence="3" id="KW-0378">Hydrolase</keyword>
<comment type="caution">
    <text evidence="3">The sequence shown here is derived from an EMBL/GenBank/DDBJ whole genome shotgun (WGS) entry which is preliminary data.</text>
</comment>
<dbReference type="GO" id="GO:0004519">
    <property type="term" value="F:endonuclease activity"/>
    <property type="evidence" value="ECO:0007669"/>
    <property type="project" value="UniProtKB-KW"/>
</dbReference>
<dbReference type="SUPFAM" id="SSF160443">
    <property type="entry name" value="SMR domain-like"/>
    <property type="match status" value="1"/>
</dbReference>
<dbReference type="SMART" id="SM00463">
    <property type="entry name" value="SMR"/>
    <property type="match status" value="1"/>
</dbReference>
<evidence type="ECO:0000313" key="4">
    <source>
        <dbReference type="Proteomes" id="UP000562027"/>
    </source>
</evidence>
<sequence length="229" mass="25561">MSRAPKLPALHSLQDLKLLQRELALQRRLAEEARERAAAAARLAEQERRLFELSVGPVTALPQAQRAQHALPRPQPLPLQREADERQALLQALSDDFDVDSLLETDESLSFRRPEIPQEALSKLRRGHWALQAQLDLHGMRRDQAREALGDFVQESARRGLRCVRVVHGKGNGSPGREPVLKAKVRRWLVQKQQVLAFVQARASDGGSGALMVLLQQVQKSPASAVRGD</sequence>
<dbReference type="AlphaFoldDB" id="A0A840LAQ2"/>
<dbReference type="InterPro" id="IPR036063">
    <property type="entry name" value="Smr_dom_sf"/>
</dbReference>
<dbReference type="PROSITE" id="PS50828">
    <property type="entry name" value="SMR"/>
    <property type="match status" value="1"/>
</dbReference>
<feature type="domain" description="Smr" evidence="2">
    <location>
        <begin position="135"/>
        <end position="216"/>
    </location>
</feature>
<keyword evidence="3" id="KW-0540">Nuclease</keyword>
<dbReference type="EMBL" id="JACHLP010000004">
    <property type="protein sequence ID" value="MBB4843793.1"/>
    <property type="molecule type" value="Genomic_DNA"/>
</dbReference>
<keyword evidence="1" id="KW-0175">Coiled coil</keyword>
<dbReference type="PANTHER" id="PTHR35562:SF2">
    <property type="entry name" value="DNA ENDONUCLEASE SMRA-RELATED"/>
    <property type="match status" value="1"/>
</dbReference>
<dbReference type="RefSeq" id="WP_348648694.1">
    <property type="nucleotide sequence ID" value="NZ_JACHLP010000004.1"/>
</dbReference>